<accession>G5IAG5</accession>
<evidence type="ECO:0000313" key="2">
    <source>
        <dbReference type="EMBL" id="EHI61522.1"/>
    </source>
</evidence>
<protein>
    <recommendedName>
        <fullName evidence="1">Glycosyltransferase 2-like domain-containing protein</fullName>
    </recommendedName>
</protein>
<evidence type="ECO:0000259" key="1">
    <source>
        <dbReference type="Pfam" id="PF00535"/>
    </source>
</evidence>
<dbReference type="CDD" id="cd00761">
    <property type="entry name" value="Glyco_tranf_GTA_type"/>
    <property type="match status" value="1"/>
</dbReference>
<dbReference type="SUPFAM" id="SSF53448">
    <property type="entry name" value="Nucleotide-diphospho-sugar transferases"/>
    <property type="match status" value="1"/>
</dbReference>
<proteinExistence type="predicted"/>
<dbReference type="Pfam" id="PF00535">
    <property type="entry name" value="Glycos_transf_2"/>
    <property type="match status" value="1"/>
</dbReference>
<keyword evidence="3" id="KW-1185">Reference proteome</keyword>
<dbReference type="AlphaFoldDB" id="G5IAG5"/>
<gene>
    <name evidence="2" type="ORF">HMPREF9473_00545</name>
</gene>
<evidence type="ECO:0000313" key="3">
    <source>
        <dbReference type="Proteomes" id="UP000005384"/>
    </source>
</evidence>
<dbReference type="Gene3D" id="3.90.550.10">
    <property type="entry name" value="Spore Coat Polysaccharide Biosynthesis Protein SpsA, Chain A"/>
    <property type="match status" value="1"/>
</dbReference>
<dbReference type="EMBL" id="ADLN01000002">
    <property type="protein sequence ID" value="EHI61522.1"/>
    <property type="molecule type" value="Genomic_DNA"/>
</dbReference>
<dbReference type="RefSeq" id="WP_006778529.1">
    <property type="nucleotide sequence ID" value="NZ_CP040506.1"/>
</dbReference>
<dbReference type="PATRIC" id="fig|742737.3.peg.543"/>
<sequence>MNAHTFAICAYKDSPYLESCIKSLKKQTVSSTIILCTSTPSPYIQGMADKYGIPVFARDGQSDIQADWNFAYHMADSRLVTIAHQDDMYHRQYAATVQNCWKRYPDTSVMTTDAVIVKHGQLQKPDQVEFVKKMLRLPLRVPALNHLTAVKRSALRFGNPIMCPSCTYNKEMLGEPLFQSDYKFALDWDTMTQLAERDGRFICIEKPLLYYRIHEEATTKSCIKDHRREREEADMYRKFWPDFLVKLLMKGYRRAYDSYDEA</sequence>
<comment type="caution">
    <text evidence="2">The sequence shown here is derived from an EMBL/GenBank/DDBJ whole genome shotgun (WGS) entry which is preliminary data.</text>
</comment>
<dbReference type="InterPro" id="IPR001173">
    <property type="entry name" value="Glyco_trans_2-like"/>
</dbReference>
<dbReference type="InterPro" id="IPR029044">
    <property type="entry name" value="Nucleotide-diphossugar_trans"/>
</dbReference>
<name>G5IAG5_9FIRM</name>
<dbReference type="OrthoDB" id="5986178at2"/>
<feature type="domain" description="Glycosyltransferase 2-like" evidence="1">
    <location>
        <begin position="6"/>
        <end position="128"/>
    </location>
</feature>
<dbReference type="Proteomes" id="UP000005384">
    <property type="component" value="Unassembled WGS sequence"/>
</dbReference>
<reference evidence="2 3" key="1">
    <citation type="submission" date="2011-08" db="EMBL/GenBank/DDBJ databases">
        <title>The Genome Sequence of Clostridium hathewayi WAL-18680.</title>
        <authorList>
            <consortium name="The Broad Institute Genome Sequencing Platform"/>
            <person name="Earl A."/>
            <person name="Ward D."/>
            <person name="Feldgarden M."/>
            <person name="Gevers D."/>
            <person name="Finegold S.M."/>
            <person name="Summanen P.H."/>
            <person name="Molitoris D.R."/>
            <person name="Song M."/>
            <person name="Daigneault M."/>
            <person name="Allen-Vercoe E."/>
            <person name="Young S.K."/>
            <person name="Zeng Q."/>
            <person name="Gargeya S."/>
            <person name="Fitzgerald M."/>
            <person name="Haas B."/>
            <person name="Abouelleil A."/>
            <person name="Alvarado L."/>
            <person name="Arachchi H.M."/>
            <person name="Berlin A."/>
            <person name="Brown A."/>
            <person name="Chapman S.B."/>
            <person name="Chen Z."/>
            <person name="Dunbar C."/>
            <person name="Freedman E."/>
            <person name="Gearin G."/>
            <person name="Gellesch M."/>
            <person name="Goldberg J."/>
            <person name="Griggs A."/>
            <person name="Gujja S."/>
            <person name="Heiman D."/>
            <person name="Howarth C."/>
            <person name="Larson L."/>
            <person name="Lui A."/>
            <person name="MacDonald P.J.P."/>
            <person name="Montmayeur A."/>
            <person name="Murphy C."/>
            <person name="Neiman D."/>
            <person name="Pearson M."/>
            <person name="Priest M."/>
            <person name="Roberts A."/>
            <person name="Saif S."/>
            <person name="Shea T."/>
            <person name="Shenoy N."/>
            <person name="Sisk P."/>
            <person name="Stolte C."/>
            <person name="Sykes S."/>
            <person name="Wortman J."/>
            <person name="Nusbaum C."/>
            <person name="Birren B."/>
        </authorList>
    </citation>
    <scope>NUCLEOTIDE SEQUENCE [LARGE SCALE GENOMIC DNA]</scope>
    <source>
        <strain evidence="2 3">WAL-18680</strain>
    </source>
</reference>
<organism evidence="2 3">
    <name type="scientific">Hungatella hathewayi WAL-18680</name>
    <dbReference type="NCBI Taxonomy" id="742737"/>
    <lineage>
        <taxon>Bacteria</taxon>
        <taxon>Bacillati</taxon>
        <taxon>Bacillota</taxon>
        <taxon>Clostridia</taxon>
        <taxon>Lachnospirales</taxon>
        <taxon>Lachnospiraceae</taxon>
        <taxon>Hungatella</taxon>
    </lineage>
</organism>
<dbReference type="HOGENOM" id="CLU_064280_0_0_9"/>